<evidence type="ECO:0000313" key="3">
    <source>
        <dbReference type="Proteomes" id="UP000305222"/>
    </source>
</evidence>
<dbReference type="AlphaFoldDB" id="A0A4U3AI15"/>
<dbReference type="SUPFAM" id="SSF81296">
    <property type="entry name" value="E set domains"/>
    <property type="match status" value="1"/>
</dbReference>
<dbReference type="EMBL" id="SZON01002279">
    <property type="protein sequence ID" value="TKI88104.1"/>
    <property type="molecule type" value="Genomic_DNA"/>
</dbReference>
<dbReference type="InterPro" id="IPR013783">
    <property type="entry name" value="Ig-like_fold"/>
</dbReference>
<evidence type="ECO:0000256" key="1">
    <source>
        <dbReference type="ARBA" id="ARBA00008061"/>
    </source>
</evidence>
<comment type="caution">
    <text evidence="2">The sequence shown here is derived from an EMBL/GenBank/DDBJ whole genome shotgun (WGS) entry which is preliminary data.</text>
</comment>
<dbReference type="Gene3D" id="2.60.40.10">
    <property type="entry name" value="Immunoglobulins"/>
    <property type="match status" value="1"/>
</dbReference>
<dbReference type="Proteomes" id="UP000305222">
    <property type="component" value="Unassembled WGS sequence"/>
</dbReference>
<reference evidence="2 3" key="1">
    <citation type="journal article" date="2019" name="Environ. Microbiol.">
        <title>An active ?-lactamase is a part of an orchestrated cell wall stress resistance network of Bacillus subtilis and related rhizosphere species.</title>
        <authorList>
            <person name="Bucher T."/>
            <person name="Keren-Paz A."/>
            <person name="Hausser J."/>
            <person name="Olender T."/>
            <person name="Cytryn E."/>
            <person name="Kolodkin-Gal I."/>
        </authorList>
    </citation>
    <scope>NUCLEOTIDE SEQUENCE [LARGE SCALE GENOMIC DNA]</scope>
    <source>
        <strain evidence="2 3">I5</strain>
    </source>
</reference>
<proteinExistence type="inferred from homology"/>
<dbReference type="InterPro" id="IPR014756">
    <property type="entry name" value="Ig_E-set"/>
</dbReference>
<sequence>STWKAELTGNQKGLFYTYKVKIGDKWTEAVDPYARAASVNGDKGAVVDLEETNPKKWKANKKPKFKNPEDAIIYELHVRDLSIQPESGIKR</sequence>
<protein>
    <submittedName>
        <fullName evidence="2">Type I pullulanase</fullName>
    </submittedName>
</protein>
<dbReference type="PANTHER" id="PTHR43002">
    <property type="entry name" value="GLYCOGEN DEBRANCHING ENZYME"/>
    <property type="match status" value="1"/>
</dbReference>
<evidence type="ECO:0000313" key="2">
    <source>
        <dbReference type="EMBL" id="TKI88104.1"/>
    </source>
</evidence>
<name>A0A4U3AI15_9BACI</name>
<feature type="non-terminal residue" evidence="2">
    <location>
        <position position="1"/>
    </location>
</feature>
<dbReference type="Gene3D" id="3.20.20.80">
    <property type="entry name" value="Glycosidases"/>
    <property type="match status" value="1"/>
</dbReference>
<comment type="similarity">
    <text evidence="1">Belongs to the glycosyl hydrolase 13 family.</text>
</comment>
<gene>
    <name evidence="2" type="ORF">FC699_28635</name>
</gene>
<accession>A0A4U3AI15</accession>
<organism evidence="2 3">
    <name type="scientific">Bacillus wiedmannii</name>
    <dbReference type="NCBI Taxonomy" id="1890302"/>
    <lineage>
        <taxon>Bacteria</taxon>
        <taxon>Bacillati</taxon>
        <taxon>Bacillota</taxon>
        <taxon>Bacilli</taxon>
        <taxon>Bacillales</taxon>
        <taxon>Bacillaceae</taxon>
        <taxon>Bacillus</taxon>
        <taxon>Bacillus cereus group</taxon>
    </lineage>
</organism>
<feature type="non-terminal residue" evidence="2">
    <location>
        <position position="91"/>
    </location>
</feature>